<proteinExistence type="predicted"/>
<dbReference type="RefSeq" id="WP_105021252.1">
    <property type="nucleotide sequence ID" value="NZ_MSCM01000001.1"/>
</dbReference>
<accession>A0A2S7WYQ2</accession>
<protein>
    <submittedName>
        <fullName evidence="1">Uncharacterized protein</fullName>
    </submittedName>
</protein>
<dbReference type="EMBL" id="MSCM01000001">
    <property type="protein sequence ID" value="PQJ82699.1"/>
    <property type="molecule type" value="Genomic_DNA"/>
</dbReference>
<reference evidence="1 2" key="1">
    <citation type="submission" date="2016-12" db="EMBL/GenBank/DDBJ databases">
        <title>Trade-off between light-utilization and light-protection in marine flavobacteria.</title>
        <authorList>
            <person name="Kumagai Y."/>
            <person name="Yoshizawa S."/>
            <person name="Kogure K."/>
            <person name="Iwasaki W."/>
        </authorList>
    </citation>
    <scope>NUCLEOTIDE SEQUENCE [LARGE SCALE GENOMIC DNA]</scope>
    <source>
        <strain evidence="1 2">ATCC 43844</strain>
    </source>
</reference>
<dbReference type="AlphaFoldDB" id="A0A2S7WYQ2"/>
<dbReference type="OrthoDB" id="9790710at2"/>
<name>A0A2S7WYQ2_9FLAO</name>
<evidence type="ECO:0000313" key="1">
    <source>
        <dbReference type="EMBL" id="PQJ82699.1"/>
    </source>
</evidence>
<organism evidence="1 2">
    <name type="scientific">Polaribacter glomeratus</name>
    <dbReference type="NCBI Taxonomy" id="102"/>
    <lineage>
        <taxon>Bacteria</taxon>
        <taxon>Pseudomonadati</taxon>
        <taxon>Bacteroidota</taxon>
        <taxon>Flavobacteriia</taxon>
        <taxon>Flavobacteriales</taxon>
        <taxon>Flavobacteriaceae</taxon>
    </lineage>
</organism>
<evidence type="ECO:0000313" key="2">
    <source>
        <dbReference type="Proteomes" id="UP000239068"/>
    </source>
</evidence>
<comment type="caution">
    <text evidence="1">The sequence shown here is derived from an EMBL/GenBank/DDBJ whole genome shotgun (WGS) entry which is preliminary data.</text>
</comment>
<keyword evidence="2" id="KW-1185">Reference proteome</keyword>
<gene>
    <name evidence="1" type="ORF">BTO16_08975</name>
</gene>
<dbReference type="Proteomes" id="UP000239068">
    <property type="component" value="Unassembled WGS sequence"/>
</dbReference>
<sequence length="112" mass="13669">MEHLFEKENYNSLDKKYTKSLLIIADRLLCEMYRFKVDRLADDSLVKYIDFFIYEVKKIEMLGKANPRFLWQDFQDTIDFWYKKDKNITAAELIICWDDTKDYNPIKIHINI</sequence>